<evidence type="ECO:0000313" key="9">
    <source>
        <dbReference type="Proteomes" id="UP000449710"/>
    </source>
</evidence>
<feature type="transmembrane region" description="Helical" evidence="6">
    <location>
        <begin position="235"/>
        <end position="253"/>
    </location>
</feature>
<organism evidence="8 9">
    <name type="scientific">Isachenkonia alkalipeptolytica</name>
    <dbReference type="NCBI Taxonomy" id="2565777"/>
    <lineage>
        <taxon>Bacteria</taxon>
        <taxon>Bacillati</taxon>
        <taxon>Bacillota</taxon>
        <taxon>Clostridia</taxon>
        <taxon>Eubacteriales</taxon>
        <taxon>Clostridiaceae</taxon>
        <taxon>Isachenkonia</taxon>
    </lineage>
</organism>
<protein>
    <submittedName>
        <fullName evidence="8">DMT family transporter</fullName>
    </submittedName>
</protein>
<feature type="transmembrane region" description="Helical" evidence="6">
    <location>
        <begin position="34"/>
        <end position="53"/>
    </location>
</feature>
<name>A0AA43XNN6_9CLOT</name>
<evidence type="ECO:0000256" key="6">
    <source>
        <dbReference type="SAM" id="Phobius"/>
    </source>
</evidence>
<comment type="caution">
    <text evidence="8">The sequence shown here is derived from an EMBL/GenBank/DDBJ whole genome shotgun (WGS) entry which is preliminary data.</text>
</comment>
<accession>A0AA43XNN6</accession>
<evidence type="ECO:0000259" key="7">
    <source>
        <dbReference type="Pfam" id="PF00892"/>
    </source>
</evidence>
<feature type="transmembrane region" description="Helical" evidence="6">
    <location>
        <begin position="175"/>
        <end position="198"/>
    </location>
</feature>
<dbReference type="InterPro" id="IPR000620">
    <property type="entry name" value="EamA_dom"/>
</dbReference>
<feature type="domain" description="EamA" evidence="7">
    <location>
        <begin position="147"/>
        <end position="275"/>
    </location>
</feature>
<feature type="transmembrane region" description="Helical" evidence="6">
    <location>
        <begin position="259"/>
        <end position="277"/>
    </location>
</feature>
<dbReference type="Pfam" id="PF00892">
    <property type="entry name" value="EamA"/>
    <property type="match status" value="2"/>
</dbReference>
<dbReference type="RefSeq" id="WP_160723517.1">
    <property type="nucleotide sequence ID" value="NZ_SUMG01000038.1"/>
</dbReference>
<dbReference type="PANTHER" id="PTHR22911">
    <property type="entry name" value="ACYL-MALONYL CONDENSING ENZYME-RELATED"/>
    <property type="match status" value="1"/>
</dbReference>
<evidence type="ECO:0000256" key="3">
    <source>
        <dbReference type="ARBA" id="ARBA00022692"/>
    </source>
</evidence>
<comment type="similarity">
    <text evidence="2">Belongs to the EamA transporter family.</text>
</comment>
<keyword evidence="3 6" id="KW-0812">Transmembrane</keyword>
<dbReference type="AlphaFoldDB" id="A0AA43XNN6"/>
<feature type="domain" description="EamA" evidence="7">
    <location>
        <begin position="6"/>
        <end position="135"/>
    </location>
</feature>
<proteinExistence type="inferred from homology"/>
<evidence type="ECO:0000256" key="2">
    <source>
        <dbReference type="ARBA" id="ARBA00007362"/>
    </source>
</evidence>
<feature type="transmembrane region" description="Helical" evidence="6">
    <location>
        <begin position="95"/>
        <end position="112"/>
    </location>
</feature>
<reference evidence="8 9" key="1">
    <citation type="submission" date="2019-04" db="EMBL/GenBank/DDBJ databases">
        <title>Isachenkonia alkalipeptolytica gen. nov. sp. nov. a new anaerobic, alkiliphilic organothrophic bacterium capable to reduce synthesized ferrihydrite isolated from a soda lake.</title>
        <authorList>
            <person name="Toshchakov S.V."/>
            <person name="Zavarzina D.G."/>
            <person name="Zhilina T.N."/>
            <person name="Kostrikina N.A."/>
            <person name="Kublanov I.V."/>
        </authorList>
    </citation>
    <scope>NUCLEOTIDE SEQUENCE [LARGE SCALE GENOMIC DNA]</scope>
    <source>
        <strain evidence="8 9">Z-1701</strain>
    </source>
</reference>
<dbReference type="GO" id="GO:0016020">
    <property type="term" value="C:membrane"/>
    <property type="evidence" value="ECO:0007669"/>
    <property type="project" value="UniProtKB-SubCell"/>
</dbReference>
<dbReference type="SUPFAM" id="SSF103481">
    <property type="entry name" value="Multidrug resistance efflux transporter EmrE"/>
    <property type="match status" value="2"/>
</dbReference>
<comment type="subcellular location">
    <subcellularLocation>
        <location evidence="1">Membrane</location>
        <topology evidence="1">Multi-pass membrane protein</topology>
    </subcellularLocation>
</comment>
<dbReference type="Gene3D" id="1.10.3730.20">
    <property type="match status" value="1"/>
</dbReference>
<dbReference type="Proteomes" id="UP000449710">
    <property type="component" value="Unassembled WGS sequence"/>
</dbReference>
<dbReference type="EMBL" id="SUMG01000038">
    <property type="protein sequence ID" value="NBG89644.1"/>
    <property type="molecule type" value="Genomic_DNA"/>
</dbReference>
<sequence>MKDHNKGILLMILASLCFALMASAVKYTGEIPTMQIVFFRNLIGMLISGYMIYRTGGNFKGKNRGGLIFRSIFGLTGVFLYFYALGEIPLSDAVVLNQMSPFFVVILSAWFLKEPIKKLQIPAVFLAMLGVIFIIRPEFNATILPSLIALMSAFFAAAAYTTIRHLRLTDKPQVIIFYFTAFSVLVAIPFMALGQFQWPTPLQFLSLLGVGVFATGAQFLMTYAYRYAQAGDLSIYSYGKTVFSTLIGAVIWLEIPDQYSLIGILFILTGAYVNYYASKKKVE</sequence>
<gene>
    <name evidence="8" type="ORF">ISALK_14255</name>
</gene>
<evidence type="ECO:0000256" key="4">
    <source>
        <dbReference type="ARBA" id="ARBA00022989"/>
    </source>
</evidence>
<evidence type="ECO:0000256" key="5">
    <source>
        <dbReference type="ARBA" id="ARBA00023136"/>
    </source>
</evidence>
<keyword evidence="5 6" id="KW-0472">Membrane</keyword>
<evidence type="ECO:0000313" key="8">
    <source>
        <dbReference type="EMBL" id="NBG89644.1"/>
    </source>
</evidence>
<keyword evidence="4 6" id="KW-1133">Transmembrane helix</keyword>
<keyword evidence="9" id="KW-1185">Reference proteome</keyword>
<feature type="transmembrane region" description="Helical" evidence="6">
    <location>
        <begin position="119"/>
        <end position="137"/>
    </location>
</feature>
<dbReference type="InterPro" id="IPR037185">
    <property type="entry name" value="EmrE-like"/>
</dbReference>
<evidence type="ECO:0000256" key="1">
    <source>
        <dbReference type="ARBA" id="ARBA00004141"/>
    </source>
</evidence>
<feature type="transmembrane region" description="Helical" evidence="6">
    <location>
        <begin position="65"/>
        <end position="83"/>
    </location>
</feature>
<feature type="transmembrane region" description="Helical" evidence="6">
    <location>
        <begin position="143"/>
        <end position="163"/>
    </location>
</feature>
<feature type="transmembrane region" description="Helical" evidence="6">
    <location>
        <begin position="204"/>
        <end position="223"/>
    </location>
</feature>
<dbReference type="PANTHER" id="PTHR22911:SF6">
    <property type="entry name" value="SOLUTE CARRIER FAMILY 35 MEMBER G1"/>
    <property type="match status" value="1"/>
</dbReference>